<dbReference type="InterPro" id="IPR000794">
    <property type="entry name" value="Beta-ketoacyl_synthase"/>
</dbReference>
<accession>A0A6I0FE49</accession>
<dbReference type="OrthoDB" id="2082535at2"/>
<dbReference type="InterPro" id="IPR016039">
    <property type="entry name" value="Thiolase-like"/>
</dbReference>
<reference evidence="3 4" key="1">
    <citation type="submission" date="2019-10" db="EMBL/GenBank/DDBJ databases">
        <title>Alkaliphilus serpentinus sp. nov. and Alkaliphilus pronyensis sp. nov., two novel anaerobic alkaliphilic species isolated from the serpentinized-hosted hydrothermal field of the Prony Bay (New Caledonia).</title>
        <authorList>
            <person name="Postec A."/>
        </authorList>
    </citation>
    <scope>NUCLEOTIDE SEQUENCE [LARGE SCALE GENOMIC DNA]</scope>
    <source>
        <strain evidence="3 4">LacV</strain>
    </source>
</reference>
<dbReference type="InterPro" id="IPR014030">
    <property type="entry name" value="Ketoacyl_synth_N"/>
</dbReference>
<keyword evidence="4" id="KW-1185">Reference proteome</keyword>
<protein>
    <recommendedName>
        <fullName evidence="2">Beta-ketoacyl synthase-like N-terminal domain-containing protein</fullName>
    </recommendedName>
</protein>
<dbReference type="Pfam" id="PF00109">
    <property type="entry name" value="ketoacyl-synt"/>
    <property type="match status" value="1"/>
</dbReference>
<dbReference type="SUPFAM" id="SSF53901">
    <property type="entry name" value="Thiolase-like"/>
    <property type="match status" value="2"/>
</dbReference>
<dbReference type="EMBL" id="WBZC01000040">
    <property type="protein sequence ID" value="KAB3533467.1"/>
    <property type="molecule type" value="Genomic_DNA"/>
</dbReference>
<sequence>MHSIYINGIGVILPGVTDIKDLWQELAEEANNKAVKIESIPSFISSRKIRRMDRLSILALYSFCKAYEELKEQDIDSLRVGTVFNSDFGSLNTIAEFAECLVEGSNIEASPVTFANTVINACLGHICMEYGVKGASTMLLGSNYVGYAMKMIRNGRSDMVFAGGFEEYNEELFDCFNEKSINVREGFSTLLLSKEKKEDSYCEIVSYSEGNLGGHPCFLDDFSPDKKSIINTVNNLLKKAEIEACDIDGVITASNNRLFIDAELEAVNSIISKDKFILPTKVILGDTLGSALGINIATASMILKYQIIPCKHLSDIETKTGEIKYLLVNNFDISGNYVSFILKKCD</sequence>
<dbReference type="GO" id="GO:0006633">
    <property type="term" value="P:fatty acid biosynthetic process"/>
    <property type="evidence" value="ECO:0007669"/>
    <property type="project" value="TreeGrafter"/>
</dbReference>
<keyword evidence="1" id="KW-0808">Transferase</keyword>
<dbReference type="RefSeq" id="WP_151861611.1">
    <property type="nucleotide sequence ID" value="NZ_WBZC01000040.1"/>
</dbReference>
<comment type="caution">
    <text evidence="3">The sequence shown here is derived from an EMBL/GenBank/DDBJ whole genome shotgun (WGS) entry which is preliminary data.</text>
</comment>
<organism evidence="3 4">
    <name type="scientific">Alkaliphilus pronyensis</name>
    <dbReference type="NCBI Taxonomy" id="1482732"/>
    <lineage>
        <taxon>Bacteria</taxon>
        <taxon>Bacillati</taxon>
        <taxon>Bacillota</taxon>
        <taxon>Clostridia</taxon>
        <taxon>Peptostreptococcales</taxon>
        <taxon>Natronincolaceae</taxon>
        <taxon>Alkaliphilus</taxon>
    </lineage>
</organism>
<evidence type="ECO:0000259" key="2">
    <source>
        <dbReference type="Pfam" id="PF00109"/>
    </source>
</evidence>
<dbReference type="PANTHER" id="PTHR11712">
    <property type="entry name" value="POLYKETIDE SYNTHASE-RELATED"/>
    <property type="match status" value="1"/>
</dbReference>
<dbReference type="PANTHER" id="PTHR11712:SF336">
    <property type="entry name" value="3-OXOACYL-[ACYL-CARRIER-PROTEIN] SYNTHASE, MITOCHONDRIAL"/>
    <property type="match status" value="1"/>
</dbReference>
<evidence type="ECO:0000313" key="3">
    <source>
        <dbReference type="EMBL" id="KAB3533467.1"/>
    </source>
</evidence>
<evidence type="ECO:0000256" key="1">
    <source>
        <dbReference type="ARBA" id="ARBA00022679"/>
    </source>
</evidence>
<gene>
    <name evidence="3" type="ORF">F8154_10725</name>
</gene>
<name>A0A6I0FE49_9FIRM</name>
<evidence type="ECO:0000313" key="4">
    <source>
        <dbReference type="Proteomes" id="UP000432715"/>
    </source>
</evidence>
<dbReference type="GO" id="GO:0005829">
    <property type="term" value="C:cytosol"/>
    <property type="evidence" value="ECO:0007669"/>
    <property type="project" value="TreeGrafter"/>
</dbReference>
<dbReference type="Gene3D" id="3.40.47.10">
    <property type="match status" value="1"/>
</dbReference>
<proteinExistence type="predicted"/>
<feature type="domain" description="Beta-ketoacyl synthase-like N-terminal" evidence="2">
    <location>
        <begin position="44"/>
        <end position="176"/>
    </location>
</feature>
<dbReference type="GO" id="GO:0004315">
    <property type="term" value="F:3-oxoacyl-[acyl-carrier-protein] synthase activity"/>
    <property type="evidence" value="ECO:0007669"/>
    <property type="project" value="TreeGrafter"/>
</dbReference>
<dbReference type="Proteomes" id="UP000432715">
    <property type="component" value="Unassembled WGS sequence"/>
</dbReference>
<dbReference type="AlphaFoldDB" id="A0A6I0FE49"/>